<evidence type="ECO:0008006" key="4">
    <source>
        <dbReference type="Google" id="ProtNLM"/>
    </source>
</evidence>
<dbReference type="EMBL" id="MLYV02000095">
    <property type="protein sequence ID" value="PSS36849.1"/>
    <property type="molecule type" value="Genomic_DNA"/>
</dbReference>
<proteinExistence type="predicted"/>
<feature type="region of interest" description="Disordered" evidence="1">
    <location>
        <begin position="37"/>
        <end position="63"/>
    </location>
</feature>
<dbReference type="OrthoDB" id="2367685at2759"/>
<protein>
    <recommendedName>
        <fullName evidence="4">WW domain-containing protein</fullName>
    </recommendedName>
</protein>
<feature type="compositionally biased region" description="Pro residues" evidence="1">
    <location>
        <begin position="43"/>
        <end position="56"/>
    </location>
</feature>
<sequence>MPRTPPPNPDKRRLPEGWIEQYDDQFYTNKGVYPNQSSWLHPYGPPPSPPPAPPPAASSSATIKQEAEEIKLTTDNKSTENDYAKVKAEVKEEVKVEIKEEVKDEVFASPVGLVFLELRSIFGAGRMV</sequence>
<gene>
    <name evidence="2" type="ORF">PHLCEN_2v1277</name>
</gene>
<keyword evidence="3" id="KW-1185">Reference proteome</keyword>
<accession>A0A2R6S3Q7</accession>
<evidence type="ECO:0000256" key="1">
    <source>
        <dbReference type="SAM" id="MobiDB-lite"/>
    </source>
</evidence>
<evidence type="ECO:0000313" key="3">
    <source>
        <dbReference type="Proteomes" id="UP000186601"/>
    </source>
</evidence>
<comment type="caution">
    <text evidence="2">The sequence shown here is derived from an EMBL/GenBank/DDBJ whole genome shotgun (WGS) entry which is preliminary data.</text>
</comment>
<evidence type="ECO:0000313" key="2">
    <source>
        <dbReference type="EMBL" id="PSS36849.1"/>
    </source>
</evidence>
<reference evidence="2 3" key="1">
    <citation type="submission" date="2018-02" db="EMBL/GenBank/DDBJ databases">
        <title>Genome sequence of the basidiomycete white-rot fungus Phlebia centrifuga.</title>
        <authorList>
            <person name="Granchi Z."/>
            <person name="Peng M."/>
            <person name="de Vries R.P."/>
            <person name="Hilden K."/>
            <person name="Makela M.R."/>
            <person name="Grigoriev I."/>
            <person name="Riley R."/>
        </authorList>
    </citation>
    <scope>NUCLEOTIDE SEQUENCE [LARGE SCALE GENOMIC DNA]</scope>
    <source>
        <strain evidence="2 3">FBCC195</strain>
    </source>
</reference>
<name>A0A2R6S3Q7_9APHY</name>
<organism evidence="2 3">
    <name type="scientific">Hermanssonia centrifuga</name>
    <dbReference type="NCBI Taxonomy" id="98765"/>
    <lineage>
        <taxon>Eukaryota</taxon>
        <taxon>Fungi</taxon>
        <taxon>Dikarya</taxon>
        <taxon>Basidiomycota</taxon>
        <taxon>Agaricomycotina</taxon>
        <taxon>Agaricomycetes</taxon>
        <taxon>Polyporales</taxon>
        <taxon>Meruliaceae</taxon>
        <taxon>Hermanssonia</taxon>
    </lineage>
</organism>
<dbReference type="Proteomes" id="UP000186601">
    <property type="component" value="Unassembled WGS sequence"/>
</dbReference>
<dbReference type="AlphaFoldDB" id="A0A2R6S3Q7"/>